<comment type="caution">
    <text evidence="2">The sequence shown here is derived from an EMBL/GenBank/DDBJ whole genome shotgun (WGS) entry which is preliminary data.</text>
</comment>
<dbReference type="Proteomes" id="UP001232755">
    <property type="component" value="Unassembled WGS sequence"/>
</dbReference>
<feature type="chain" id="PRO_5046078015" evidence="1">
    <location>
        <begin position="21"/>
        <end position="48"/>
    </location>
</feature>
<keyword evidence="1" id="KW-0732">Signal</keyword>
<name>A0ABU0QEM7_9ACTN</name>
<accession>A0ABU0QEM7</accession>
<evidence type="ECO:0000256" key="1">
    <source>
        <dbReference type="SAM" id="SignalP"/>
    </source>
</evidence>
<protein>
    <submittedName>
        <fullName evidence="2">Uncharacterized protein</fullName>
    </submittedName>
</protein>
<reference evidence="2 3" key="1">
    <citation type="submission" date="2023-07" db="EMBL/GenBank/DDBJ databases">
        <title>Comparative genomics of wheat-associated soil bacteria to identify genetic determinants of phenazine resistance.</title>
        <authorList>
            <person name="Mouncey N."/>
        </authorList>
    </citation>
    <scope>NUCLEOTIDE SEQUENCE [LARGE SCALE GENOMIC DNA]</scope>
    <source>
        <strain evidence="2 3">B3I12</strain>
    </source>
</reference>
<evidence type="ECO:0000313" key="2">
    <source>
        <dbReference type="EMBL" id="MDQ0745851.1"/>
    </source>
</evidence>
<sequence>MQQLGGTLGVALLGSLFFHAAAPGAPPAAAALTGARNAFCLAAARPRP</sequence>
<dbReference type="RefSeq" id="WP_307172990.1">
    <property type="nucleotide sequence ID" value="NZ_JAUSYP010000001.1"/>
</dbReference>
<gene>
    <name evidence="2" type="ORF">QF034_000082</name>
</gene>
<proteinExistence type="predicted"/>
<keyword evidence="3" id="KW-1185">Reference proteome</keyword>
<dbReference type="EMBL" id="JAUSYP010000001">
    <property type="protein sequence ID" value="MDQ0745851.1"/>
    <property type="molecule type" value="Genomic_DNA"/>
</dbReference>
<evidence type="ECO:0000313" key="3">
    <source>
        <dbReference type="Proteomes" id="UP001232755"/>
    </source>
</evidence>
<organism evidence="2 3">
    <name type="scientific">Streptomyces africanus</name>
    <dbReference type="NCBI Taxonomy" id="231024"/>
    <lineage>
        <taxon>Bacteria</taxon>
        <taxon>Bacillati</taxon>
        <taxon>Actinomycetota</taxon>
        <taxon>Actinomycetes</taxon>
        <taxon>Kitasatosporales</taxon>
        <taxon>Streptomycetaceae</taxon>
        <taxon>Streptomyces</taxon>
    </lineage>
</organism>
<feature type="signal peptide" evidence="1">
    <location>
        <begin position="1"/>
        <end position="20"/>
    </location>
</feature>